<dbReference type="Gene3D" id="3.20.20.70">
    <property type="entry name" value="Aldolase class I"/>
    <property type="match status" value="1"/>
</dbReference>
<name>A0A0S7Y5D4_UNCSA</name>
<accession>A0A0S7Y5D4</accession>
<evidence type="ECO:0000256" key="2">
    <source>
        <dbReference type="ARBA" id="ARBA00004733"/>
    </source>
</evidence>
<dbReference type="InterPro" id="IPR013785">
    <property type="entry name" value="Aldolase_TIM"/>
</dbReference>
<dbReference type="UniPathway" id="UPA00035">
    <property type="reaction ID" value="UER00044"/>
</dbReference>
<dbReference type="CDD" id="cd04724">
    <property type="entry name" value="Tryptophan_synthase_alpha"/>
    <property type="match status" value="1"/>
</dbReference>
<dbReference type="EMBL" id="LIZX01000015">
    <property type="protein sequence ID" value="KPJ69747.1"/>
    <property type="molecule type" value="Genomic_DNA"/>
</dbReference>
<protein>
    <recommendedName>
        <fullName evidence="9">Tryptophan synthase alpha chain</fullName>
        <ecNumber evidence="9">4.2.1.20</ecNumber>
    </recommendedName>
</protein>
<evidence type="ECO:0000256" key="1">
    <source>
        <dbReference type="ARBA" id="ARBA00003365"/>
    </source>
</evidence>
<evidence type="ECO:0000313" key="12">
    <source>
        <dbReference type="Proteomes" id="UP000051861"/>
    </source>
</evidence>
<feature type="active site" description="Proton acceptor" evidence="9">
    <location>
        <position position="55"/>
    </location>
</feature>
<dbReference type="HAMAP" id="MF_00131">
    <property type="entry name" value="Trp_synth_alpha"/>
    <property type="match status" value="1"/>
</dbReference>
<evidence type="ECO:0000256" key="4">
    <source>
        <dbReference type="ARBA" id="ARBA00022605"/>
    </source>
</evidence>
<dbReference type="InterPro" id="IPR002028">
    <property type="entry name" value="Trp_synthase_suA"/>
</dbReference>
<evidence type="ECO:0000256" key="3">
    <source>
        <dbReference type="ARBA" id="ARBA00011270"/>
    </source>
</evidence>
<evidence type="ECO:0000313" key="11">
    <source>
        <dbReference type="EMBL" id="KPJ69747.1"/>
    </source>
</evidence>
<comment type="subunit">
    <text evidence="3 9">Tetramer of two alpha and two beta chains.</text>
</comment>
<dbReference type="PANTHER" id="PTHR43406:SF1">
    <property type="entry name" value="TRYPTOPHAN SYNTHASE ALPHA CHAIN, CHLOROPLASTIC"/>
    <property type="match status" value="1"/>
</dbReference>
<dbReference type="Pfam" id="PF00290">
    <property type="entry name" value="Trp_syntA"/>
    <property type="match status" value="1"/>
</dbReference>
<evidence type="ECO:0000256" key="7">
    <source>
        <dbReference type="ARBA" id="ARBA00023239"/>
    </source>
</evidence>
<evidence type="ECO:0000256" key="8">
    <source>
        <dbReference type="ARBA" id="ARBA00049047"/>
    </source>
</evidence>
<reference evidence="11 12" key="1">
    <citation type="journal article" date="2015" name="Microbiome">
        <title>Genomic resolution of linkages in carbon, nitrogen, and sulfur cycling among widespread estuary sediment bacteria.</title>
        <authorList>
            <person name="Baker B.J."/>
            <person name="Lazar C.S."/>
            <person name="Teske A.P."/>
            <person name="Dick G.J."/>
        </authorList>
    </citation>
    <scope>NUCLEOTIDE SEQUENCE [LARGE SCALE GENOMIC DNA]</scope>
    <source>
        <strain evidence="11">DG_54_3</strain>
    </source>
</reference>
<gene>
    <name evidence="9" type="primary">trpA</name>
    <name evidence="11" type="ORF">AMJ44_02720</name>
</gene>
<keyword evidence="6 9" id="KW-0057">Aromatic amino acid biosynthesis</keyword>
<evidence type="ECO:0000256" key="5">
    <source>
        <dbReference type="ARBA" id="ARBA00022822"/>
    </source>
</evidence>
<dbReference type="PROSITE" id="PS00167">
    <property type="entry name" value="TRP_SYNTHASE_ALPHA"/>
    <property type="match status" value="1"/>
</dbReference>
<evidence type="ECO:0000256" key="6">
    <source>
        <dbReference type="ARBA" id="ARBA00023141"/>
    </source>
</evidence>
<keyword evidence="7 9" id="KW-0456">Lyase</keyword>
<organism evidence="11 12">
    <name type="scientific">candidate division WOR-1 bacterium DG_54_3</name>
    <dbReference type="NCBI Taxonomy" id="1703775"/>
    <lineage>
        <taxon>Bacteria</taxon>
        <taxon>Bacillati</taxon>
        <taxon>Saganbacteria</taxon>
    </lineage>
</organism>
<dbReference type="PANTHER" id="PTHR43406">
    <property type="entry name" value="TRYPTOPHAN SYNTHASE, ALPHA CHAIN"/>
    <property type="match status" value="1"/>
</dbReference>
<dbReference type="Proteomes" id="UP000051861">
    <property type="component" value="Unassembled WGS sequence"/>
</dbReference>
<dbReference type="PATRIC" id="fig|1703775.3.peg.3403"/>
<comment type="catalytic activity">
    <reaction evidence="8 9">
        <text>(1S,2R)-1-C-(indol-3-yl)glycerol 3-phosphate + L-serine = D-glyceraldehyde 3-phosphate + L-tryptophan + H2O</text>
        <dbReference type="Rhea" id="RHEA:10532"/>
        <dbReference type="ChEBI" id="CHEBI:15377"/>
        <dbReference type="ChEBI" id="CHEBI:33384"/>
        <dbReference type="ChEBI" id="CHEBI:57912"/>
        <dbReference type="ChEBI" id="CHEBI:58866"/>
        <dbReference type="ChEBI" id="CHEBI:59776"/>
        <dbReference type="EC" id="4.2.1.20"/>
    </reaction>
</comment>
<sequence length="251" mass="27611">MSRLSETFSKRKALITFITAGDPSLSITEKLIYELERSGADIIELGIPFSDPLADGPVIQASHLRALKKNVSLADVFKLVAKVRKKTQIPICFMLSYNLILKYGLGKFYRDAERFFVDAVIIPDLPPDELEITNTAVEMIYLIAPTSSEKRIRMIAERSSGFIYLISVTGITGKREKLAEDLQALVSRVRKHSKLPLAVGFGISKPSQAAQVAEIADGVIVGSAIVDLIAKNKFKAVSKFVSSLRKAIDAR</sequence>
<keyword evidence="5 9" id="KW-0822">Tryptophan biosynthesis</keyword>
<dbReference type="EC" id="4.2.1.20" evidence="9"/>
<dbReference type="InterPro" id="IPR011060">
    <property type="entry name" value="RibuloseP-bd_barrel"/>
</dbReference>
<dbReference type="SUPFAM" id="SSF51366">
    <property type="entry name" value="Ribulose-phoshate binding barrel"/>
    <property type="match status" value="1"/>
</dbReference>
<dbReference type="GO" id="GO:0004834">
    <property type="term" value="F:tryptophan synthase activity"/>
    <property type="evidence" value="ECO:0007669"/>
    <property type="project" value="UniProtKB-UniRule"/>
</dbReference>
<dbReference type="AlphaFoldDB" id="A0A0S7Y5D4"/>
<dbReference type="GO" id="GO:0005829">
    <property type="term" value="C:cytosol"/>
    <property type="evidence" value="ECO:0007669"/>
    <property type="project" value="TreeGrafter"/>
</dbReference>
<dbReference type="NCBIfam" id="TIGR00262">
    <property type="entry name" value="trpA"/>
    <property type="match status" value="1"/>
</dbReference>
<dbReference type="FunFam" id="3.20.20.70:FF:000037">
    <property type="entry name" value="Tryptophan synthase alpha chain"/>
    <property type="match status" value="1"/>
</dbReference>
<comment type="caution">
    <text evidence="11">The sequence shown here is derived from an EMBL/GenBank/DDBJ whole genome shotgun (WGS) entry which is preliminary data.</text>
</comment>
<feature type="active site" description="Proton acceptor" evidence="9">
    <location>
        <position position="44"/>
    </location>
</feature>
<comment type="similarity">
    <text evidence="9 10">Belongs to the TrpA family.</text>
</comment>
<proteinExistence type="inferred from homology"/>
<dbReference type="InterPro" id="IPR018204">
    <property type="entry name" value="Trp_synthase_alpha_AS"/>
</dbReference>
<comment type="function">
    <text evidence="1 9">The alpha subunit is responsible for the aldol cleavage of indoleglycerol phosphate to indole and glyceraldehyde 3-phosphate.</text>
</comment>
<keyword evidence="4 9" id="KW-0028">Amino-acid biosynthesis</keyword>
<evidence type="ECO:0000256" key="9">
    <source>
        <dbReference type="HAMAP-Rule" id="MF_00131"/>
    </source>
</evidence>
<evidence type="ECO:0000256" key="10">
    <source>
        <dbReference type="RuleBase" id="RU003662"/>
    </source>
</evidence>
<comment type="pathway">
    <text evidence="2 9">Amino-acid biosynthesis; L-tryptophan biosynthesis; L-tryptophan from chorismate: step 5/5.</text>
</comment>